<dbReference type="Proteomes" id="UP000623419">
    <property type="component" value="Unassembled WGS sequence"/>
</dbReference>
<evidence type="ECO:0000256" key="8">
    <source>
        <dbReference type="ARBA" id="ARBA00022842"/>
    </source>
</evidence>
<dbReference type="InterPro" id="IPR029063">
    <property type="entry name" value="SAM-dependent_MTases_sf"/>
</dbReference>
<keyword evidence="8" id="KW-0460">Magnesium</keyword>
<accession>A0ABQ1HMU7</accession>
<organism evidence="14 15">
    <name type="scientific">Arenimonas soli</name>
    <dbReference type="NCBI Taxonomy" id="2269504"/>
    <lineage>
        <taxon>Bacteria</taxon>
        <taxon>Pseudomonadati</taxon>
        <taxon>Pseudomonadota</taxon>
        <taxon>Gammaproteobacteria</taxon>
        <taxon>Lysobacterales</taxon>
        <taxon>Lysobacteraceae</taxon>
        <taxon>Arenimonas</taxon>
    </lineage>
</organism>
<comment type="caution">
    <text evidence="14">The sequence shown here is derived from an EMBL/GenBank/DDBJ whole genome shotgun (WGS) entry which is preliminary data.</text>
</comment>
<dbReference type="EC" id="2.1.1.386" evidence="11"/>
<protein>
    <recommendedName>
        <fullName evidence="3">Small RNA 2'-O-methyltransferase</fullName>
        <ecNumber evidence="11">2.1.1.386</ecNumber>
    </recommendedName>
</protein>
<dbReference type="EMBL" id="BMKC01000003">
    <property type="protein sequence ID" value="GGA83621.1"/>
    <property type="molecule type" value="Genomic_DNA"/>
</dbReference>
<dbReference type="Pfam" id="PF13649">
    <property type="entry name" value="Methyltransf_25"/>
    <property type="match status" value="1"/>
</dbReference>
<dbReference type="PANTHER" id="PTHR21404:SF3">
    <property type="entry name" value="SMALL RNA 2'-O-METHYLTRANSFERASE"/>
    <property type="match status" value="1"/>
</dbReference>
<keyword evidence="6" id="KW-0949">S-adenosyl-L-methionine</keyword>
<keyword evidence="7" id="KW-0479">Metal-binding</keyword>
<sequence>METPSLHDQRLAFVTGLLLDAKAARVLDLGCGAGRLLACLMQEPGFTHVTGLDASAPALAVARGELAAHVASGRLVLLHGQVFTPHPGAGDADAVTLVEVIEHLDPQRLSEAERCVFGHYRPPRVLVTTPNVEYNPLLGLREGQRRDPEHRFEWPRHRFRAWAAGVAQRNGYRVQTGGIGPADADAGTPTQYAIFRRSPA</sequence>
<evidence type="ECO:0000259" key="13">
    <source>
        <dbReference type="Pfam" id="PF13649"/>
    </source>
</evidence>
<name>A0ABQ1HMU7_9GAMM</name>
<keyword evidence="10" id="KW-0943">RNA-mediated gene silencing</keyword>
<evidence type="ECO:0000313" key="15">
    <source>
        <dbReference type="Proteomes" id="UP000623419"/>
    </source>
</evidence>
<evidence type="ECO:0000256" key="4">
    <source>
        <dbReference type="ARBA" id="ARBA00022603"/>
    </source>
</evidence>
<evidence type="ECO:0000256" key="1">
    <source>
        <dbReference type="ARBA" id="ARBA00001946"/>
    </source>
</evidence>
<dbReference type="CDD" id="cd02440">
    <property type="entry name" value="AdoMet_MTases"/>
    <property type="match status" value="1"/>
</dbReference>
<evidence type="ECO:0000256" key="10">
    <source>
        <dbReference type="ARBA" id="ARBA00023158"/>
    </source>
</evidence>
<comment type="similarity">
    <text evidence="2">Belongs to the methyltransferase superfamily. HEN1 family.</text>
</comment>
<dbReference type="Gene3D" id="3.40.50.150">
    <property type="entry name" value="Vaccinia Virus protein VP39"/>
    <property type="match status" value="1"/>
</dbReference>
<dbReference type="InterPro" id="IPR041698">
    <property type="entry name" value="Methyltransf_25"/>
</dbReference>
<evidence type="ECO:0000256" key="5">
    <source>
        <dbReference type="ARBA" id="ARBA00022679"/>
    </source>
</evidence>
<dbReference type="RefSeq" id="WP_188664224.1">
    <property type="nucleotide sequence ID" value="NZ_BMKC01000003.1"/>
</dbReference>
<keyword evidence="15" id="KW-1185">Reference proteome</keyword>
<feature type="domain" description="Methyltransferase" evidence="13">
    <location>
        <begin position="26"/>
        <end position="116"/>
    </location>
</feature>
<comment type="cofactor">
    <cofactor evidence="1">
        <name>Mg(2+)</name>
        <dbReference type="ChEBI" id="CHEBI:18420"/>
    </cofactor>
</comment>
<dbReference type="PANTHER" id="PTHR21404">
    <property type="entry name" value="HEN1"/>
    <property type="match status" value="1"/>
</dbReference>
<proteinExistence type="inferred from homology"/>
<gene>
    <name evidence="14" type="ORF">GCM10011521_22500</name>
</gene>
<evidence type="ECO:0000256" key="7">
    <source>
        <dbReference type="ARBA" id="ARBA00022723"/>
    </source>
</evidence>
<comment type="catalytic activity">
    <reaction evidence="12">
        <text>small RNA 3'-end nucleotide + S-adenosyl-L-methionine = small RNA 3'-end 2'-O-methylnucleotide + S-adenosyl-L-homocysteine + H(+)</text>
        <dbReference type="Rhea" id="RHEA:37887"/>
        <dbReference type="Rhea" id="RHEA-COMP:10415"/>
        <dbReference type="Rhea" id="RHEA-COMP:10416"/>
        <dbReference type="ChEBI" id="CHEBI:15378"/>
        <dbReference type="ChEBI" id="CHEBI:57856"/>
        <dbReference type="ChEBI" id="CHEBI:59789"/>
        <dbReference type="ChEBI" id="CHEBI:74896"/>
        <dbReference type="ChEBI" id="CHEBI:74898"/>
        <dbReference type="EC" id="2.1.1.386"/>
    </reaction>
</comment>
<evidence type="ECO:0000256" key="9">
    <source>
        <dbReference type="ARBA" id="ARBA00022884"/>
    </source>
</evidence>
<keyword evidence="4" id="KW-0489">Methyltransferase</keyword>
<evidence type="ECO:0000313" key="14">
    <source>
        <dbReference type="EMBL" id="GGA83621.1"/>
    </source>
</evidence>
<evidence type="ECO:0000256" key="11">
    <source>
        <dbReference type="ARBA" id="ARBA00035025"/>
    </source>
</evidence>
<evidence type="ECO:0000256" key="2">
    <source>
        <dbReference type="ARBA" id="ARBA00009026"/>
    </source>
</evidence>
<evidence type="ECO:0000256" key="6">
    <source>
        <dbReference type="ARBA" id="ARBA00022691"/>
    </source>
</evidence>
<evidence type="ECO:0000256" key="3">
    <source>
        <dbReference type="ARBA" id="ARBA00021330"/>
    </source>
</evidence>
<keyword evidence="5" id="KW-0808">Transferase</keyword>
<evidence type="ECO:0000256" key="12">
    <source>
        <dbReference type="ARBA" id="ARBA00048418"/>
    </source>
</evidence>
<reference evidence="15" key="1">
    <citation type="journal article" date="2019" name="Int. J. Syst. Evol. Microbiol.">
        <title>The Global Catalogue of Microorganisms (GCM) 10K type strain sequencing project: providing services to taxonomists for standard genome sequencing and annotation.</title>
        <authorList>
            <consortium name="The Broad Institute Genomics Platform"/>
            <consortium name="The Broad Institute Genome Sequencing Center for Infectious Disease"/>
            <person name="Wu L."/>
            <person name="Ma J."/>
        </authorList>
    </citation>
    <scope>NUCLEOTIDE SEQUENCE [LARGE SCALE GENOMIC DNA]</scope>
    <source>
        <strain evidence="15">CGMCC 1.15905</strain>
    </source>
</reference>
<dbReference type="InterPro" id="IPR026610">
    <property type="entry name" value="Hen1"/>
</dbReference>
<dbReference type="SUPFAM" id="SSF53335">
    <property type="entry name" value="S-adenosyl-L-methionine-dependent methyltransferases"/>
    <property type="match status" value="1"/>
</dbReference>
<keyword evidence="9" id="KW-0694">RNA-binding</keyword>